<dbReference type="Proteomes" id="UP000239772">
    <property type="component" value="Unassembled WGS sequence"/>
</dbReference>
<feature type="compositionally biased region" description="Low complexity" evidence="1">
    <location>
        <begin position="341"/>
        <end position="356"/>
    </location>
</feature>
<evidence type="ECO:0000256" key="1">
    <source>
        <dbReference type="SAM" id="MobiDB-lite"/>
    </source>
</evidence>
<evidence type="ECO:0008006" key="4">
    <source>
        <dbReference type="Google" id="ProtNLM"/>
    </source>
</evidence>
<gene>
    <name evidence="2" type="ORF">SLNSH_07045</name>
</gene>
<dbReference type="AlphaFoldDB" id="A0A2T1HW56"/>
<evidence type="ECO:0000313" key="3">
    <source>
        <dbReference type="Proteomes" id="UP000239772"/>
    </source>
</evidence>
<name>A0A2T1HW56_9HYPH</name>
<dbReference type="InterPro" id="IPR021293">
    <property type="entry name" value="DUF2865"/>
</dbReference>
<reference evidence="3" key="1">
    <citation type="submission" date="2018-03" db="EMBL/GenBank/DDBJ databases">
        <authorList>
            <person name="Sun L."/>
            <person name="Liu H."/>
            <person name="Chen W."/>
            <person name="Huang K."/>
            <person name="Liu W."/>
            <person name="Gao X."/>
        </authorList>
    </citation>
    <scope>NUCLEOTIDE SEQUENCE [LARGE SCALE GENOMIC DNA]</scope>
    <source>
        <strain evidence="3">SH9</strain>
    </source>
</reference>
<feature type="region of interest" description="Disordered" evidence="1">
    <location>
        <begin position="145"/>
        <end position="173"/>
    </location>
</feature>
<keyword evidence="3" id="KW-1185">Reference proteome</keyword>
<accession>A0A2T1HW56</accession>
<feature type="region of interest" description="Disordered" evidence="1">
    <location>
        <begin position="287"/>
        <end position="387"/>
    </location>
</feature>
<comment type="caution">
    <text evidence="2">The sequence shown here is derived from an EMBL/GenBank/DDBJ whole genome shotgun (WGS) entry which is preliminary data.</text>
</comment>
<protein>
    <recommendedName>
        <fullName evidence="4">DUF2865 domain-containing protein</fullName>
    </recommendedName>
</protein>
<feature type="compositionally biased region" description="Pro residues" evidence="1">
    <location>
        <begin position="365"/>
        <end position="379"/>
    </location>
</feature>
<feature type="compositionally biased region" description="Low complexity" evidence="1">
    <location>
        <begin position="298"/>
        <end position="331"/>
    </location>
</feature>
<proteinExistence type="predicted"/>
<evidence type="ECO:0000313" key="2">
    <source>
        <dbReference type="EMBL" id="PSC05729.1"/>
    </source>
</evidence>
<organism evidence="2 3">
    <name type="scientific">Alsobacter soli</name>
    <dbReference type="NCBI Taxonomy" id="2109933"/>
    <lineage>
        <taxon>Bacteria</taxon>
        <taxon>Pseudomonadati</taxon>
        <taxon>Pseudomonadota</taxon>
        <taxon>Alphaproteobacteria</taxon>
        <taxon>Hyphomicrobiales</taxon>
        <taxon>Alsobacteraceae</taxon>
        <taxon>Alsobacter</taxon>
    </lineage>
</organism>
<dbReference type="Pfam" id="PF11064">
    <property type="entry name" value="DUF2865"/>
    <property type="match status" value="1"/>
</dbReference>
<sequence>MLALAAAVAPAAAQQPASQQAYCDRLRADMAALDRAGPPGGQRQQIAEQMQRQRAEVNRTVAYARSIGCQRQRFLFFGEGPPPECPSLEAKINSLEAGLAQLDAQLQRAGGGGEAQRASLAAAYDANCRGVAPGQAANRQPGLFEQLFGSPGEEVPPMQEDGQPAPAAPEGPPGVAAAGKTLCVRKCDGFYFPISQYASRVRFELDASLCQASCPNAEVELFVQPAGREANEAVSLAGTPYTSLPNAFRYRKTFDSSCTCRKDGQSWQQALAEAEKLIGGRAGDVTVTEQQSQEMARPQAAPAPGQKPATKGKQSAPRAAAPTADASGGMAVDPSTLNPGAATPSAPSQRRPSAPAGGAGIRSEPLPPMAPPVVVPPAGVPRSLQSQ</sequence>
<dbReference type="EMBL" id="PVZS01000006">
    <property type="protein sequence ID" value="PSC05729.1"/>
    <property type="molecule type" value="Genomic_DNA"/>
</dbReference>